<dbReference type="KEGG" id="nga:Ngar_c35280"/>
<dbReference type="AlphaFoldDB" id="K0IGA8"/>
<dbReference type="RefSeq" id="WP_015020973.1">
    <property type="nucleotide sequence ID" value="NC_018719.1"/>
</dbReference>
<accession>K0IGA8</accession>
<dbReference type="HOGENOM" id="CLU_2299436_0_0_2"/>
<dbReference type="OrthoDB" id="8132at2157"/>
<reference evidence="1 2" key="1">
    <citation type="journal article" date="2012" name="Environ. Microbiol.">
        <title>The genome of the ammonia-oxidizing Candidatus Nitrososphaera gargensis: insights into metabolic versatility and environmental adaptations.</title>
        <authorList>
            <person name="Spang A."/>
            <person name="Poehlein A."/>
            <person name="Offre P."/>
            <person name="Zumbragel S."/>
            <person name="Haider S."/>
            <person name="Rychlik N."/>
            <person name="Nowka B."/>
            <person name="Schmeisser C."/>
            <person name="Lebedeva E.V."/>
            <person name="Rattei T."/>
            <person name="Bohm C."/>
            <person name="Schmid M."/>
            <person name="Galushko A."/>
            <person name="Hatzenpichler R."/>
            <person name="Weinmaier T."/>
            <person name="Daniel R."/>
            <person name="Schleper C."/>
            <person name="Spieck E."/>
            <person name="Streit W."/>
            <person name="Wagner M."/>
        </authorList>
    </citation>
    <scope>NUCLEOTIDE SEQUENCE [LARGE SCALE GENOMIC DNA]</scope>
    <source>
        <strain evidence="2">Ga9.2</strain>
    </source>
</reference>
<evidence type="ECO:0000313" key="2">
    <source>
        <dbReference type="Proteomes" id="UP000008037"/>
    </source>
</evidence>
<evidence type="ECO:0000313" key="1">
    <source>
        <dbReference type="EMBL" id="AFU60441.1"/>
    </source>
</evidence>
<dbReference type="BioCyc" id="CNIT1237085:G1324-3529-MONOMER"/>
<name>K0IGA8_NITGG</name>
<dbReference type="GeneID" id="13797339"/>
<protein>
    <submittedName>
        <fullName evidence="1">Uncharacterized protein</fullName>
    </submittedName>
</protein>
<keyword evidence="2" id="KW-1185">Reference proteome</keyword>
<dbReference type="Proteomes" id="UP000008037">
    <property type="component" value="Chromosome"/>
</dbReference>
<dbReference type="EMBL" id="CP002408">
    <property type="protein sequence ID" value="AFU60441.1"/>
    <property type="molecule type" value="Genomic_DNA"/>
</dbReference>
<organism evidence="1 2">
    <name type="scientific">Nitrososphaera gargensis (strain Ga9.2)</name>
    <dbReference type="NCBI Taxonomy" id="1237085"/>
    <lineage>
        <taxon>Archaea</taxon>
        <taxon>Nitrososphaerota</taxon>
        <taxon>Nitrososphaeria</taxon>
        <taxon>Nitrososphaerales</taxon>
        <taxon>Nitrososphaeraceae</taxon>
        <taxon>Nitrososphaera</taxon>
    </lineage>
</organism>
<sequence length="102" mass="10923">MSSGDASSSPAPAAAIPFPTLTILYLPSEAKAVIDEVGQKYPNSTVEDCVGFFHGSQKHYKKVTIWSQGIDSLWLNAVVARTKELAGVEFVTLVSGGMMYVL</sequence>
<proteinExistence type="predicted"/>
<gene>
    <name evidence="1" type="ordered locus">Ngar_c35280</name>
</gene>
<dbReference type="InParanoid" id="K0IGA8"/>